<dbReference type="Gene3D" id="3.30.565.10">
    <property type="entry name" value="Histidine kinase-like ATPase, C-terminal domain"/>
    <property type="match status" value="1"/>
</dbReference>
<dbReference type="RefSeq" id="WP_124092954.1">
    <property type="nucleotide sequence ID" value="NZ_CBCRYA010000001.1"/>
</dbReference>
<feature type="domain" description="GAF" evidence="5">
    <location>
        <begin position="42"/>
        <end position="189"/>
    </location>
</feature>
<dbReference type="EMBL" id="UXAU01000038">
    <property type="protein sequence ID" value="VDC31153.1"/>
    <property type="molecule type" value="Genomic_DNA"/>
</dbReference>
<dbReference type="PANTHER" id="PTHR24421">
    <property type="entry name" value="NITRATE/NITRITE SENSOR PROTEIN NARX-RELATED"/>
    <property type="match status" value="1"/>
</dbReference>
<dbReference type="Pfam" id="PF02518">
    <property type="entry name" value="HATPase_c"/>
    <property type="match status" value="1"/>
</dbReference>
<proteinExistence type="predicted"/>
<dbReference type="SUPFAM" id="SSF55874">
    <property type="entry name" value="ATPase domain of HSP90 chaperone/DNA topoisomerase II/histidine kinase"/>
    <property type="match status" value="1"/>
</dbReference>
<evidence type="ECO:0000256" key="2">
    <source>
        <dbReference type="ARBA" id="ARBA00022777"/>
    </source>
</evidence>
<dbReference type="SMART" id="SM00065">
    <property type="entry name" value="GAF"/>
    <property type="match status" value="1"/>
</dbReference>
<dbReference type="InterPro" id="IPR036890">
    <property type="entry name" value="HATPase_C_sf"/>
</dbReference>
<dbReference type="Gene3D" id="3.30.450.40">
    <property type="match status" value="2"/>
</dbReference>
<evidence type="ECO:0000256" key="3">
    <source>
        <dbReference type="ARBA" id="ARBA00023012"/>
    </source>
</evidence>
<dbReference type="CDD" id="cd16917">
    <property type="entry name" value="HATPase_UhpB-NarQ-NarX-like"/>
    <property type="match status" value="1"/>
</dbReference>
<gene>
    <name evidence="6" type="primary">devS</name>
    <name evidence="6" type="ORF">PSET11_02872</name>
</gene>
<organism evidence="6 7">
    <name type="scientific">Arthrobacter ulcerisalmonis</name>
    <dbReference type="NCBI Taxonomy" id="2483813"/>
    <lineage>
        <taxon>Bacteria</taxon>
        <taxon>Bacillati</taxon>
        <taxon>Actinomycetota</taxon>
        <taxon>Actinomycetes</taxon>
        <taxon>Micrococcales</taxon>
        <taxon>Micrococcaceae</taxon>
        <taxon>Arthrobacter</taxon>
    </lineage>
</organism>
<evidence type="ECO:0000256" key="1">
    <source>
        <dbReference type="ARBA" id="ARBA00022679"/>
    </source>
</evidence>
<dbReference type="EC" id="2.7.13.3" evidence="6"/>
<dbReference type="InterPro" id="IPR003018">
    <property type="entry name" value="GAF"/>
</dbReference>
<name>A0A3P5X965_9MICC</name>
<accession>A0A3P5X965</accession>
<dbReference type="InterPro" id="IPR050482">
    <property type="entry name" value="Sensor_HK_TwoCompSys"/>
</dbReference>
<dbReference type="GO" id="GO:0016020">
    <property type="term" value="C:membrane"/>
    <property type="evidence" value="ECO:0007669"/>
    <property type="project" value="InterPro"/>
</dbReference>
<keyword evidence="1 6" id="KW-0808">Transferase</keyword>
<evidence type="ECO:0000259" key="5">
    <source>
        <dbReference type="SMART" id="SM00065"/>
    </source>
</evidence>
<dbReference type="Pfam" id="PF13185">
    <property type="entry name" value="GAF_2"/>
    <property type="match status" value="1"/>
</dbReference>
<dbReference type="GO" id="GO:0046983">
    <property type="term" value="F:protein dimerization activity"/>
    <property type="evidence" value="ECO:0007669"/>
    <property type="project" value="InterPro"/>
</dbReference>
<dbReference type="PANTHER" id="PTHR24421:SF56">
    <property type="entry name" value="OXYGEN SENSOR HISTIDINE KINASE RESPONSE REGULATOR DOST"/>
    <property type="match status" value="1"/>
</dbReference>
<reference evidence="6 7" key="1">
    <citation type="submission" date="2018-11" db="EMBL/GenBank/DDBJ databases">
        <authorList>
            <person name="Criscuolo A."/>
        </authorList>
    </citation>
    <scope>NUCLEOTIDE SEQUENCE [LARGE SCALE GENOMIC DNA]</scope>
    <source>
        <strain evidence="6">AT11b</strain>
    </source>
</reference>
<evidence type="ECO:0000313" key="6">
    <source>
        <dbReference type="EMBL" id="VDC31153.1"/>
    </source>
</evidence>
<dbReference type="GO" id="GO:0000155">
    <property type="term" value="F:phosphorelay sensor kinase activity"/>
    <property type="evidence" value="ECO:0007669"/>
    <property type="project" value="InterPro"/>
</dbReference>
<evidence type="ECO:0000256" key="4">
    <source>
        <dbReference type="SAM" id="MobiDB-lite"/>
    </source>
</evidence>
<dbReference type="Proteomes" id="UP000280861">
    <property type="component" value="Unassembled WGS sequence"/>
</dbReference>
<dbReference type="AlphaFoldDB" id="A0A3P5X965"/>
<protein>
    <submittedName>
        <fullName evidence="6">Redox sensor histidine kinase response regulator DevS</fullName>
        <ecNumber evidence="6">2.7.13.3</ecNumber>
    </submittedName>
</protein>
<dbReference type="InterPro" id="IPR011712">
    <property type="entry name" value="Sig_transdc_His_kin_sub3_dim/P"/>
</dbReference>
<keyword evidence="3" id="KW-0902">Two-component regulatory system</keyword>
<dbReference type="Gene3D" id="1.20.5.1930">
    <property type="match status" value="1"/>
</dbReference>
<keyword evidence="7" id="KW-1185">Reference proteome</keyword>
<keyword evidence="2 6" id="KW-0418">Kinase</keyword>
<sequence>MGAAWNNTGHSRGNDLSSSQESDVRGIDHLLSGFAAIAENAGLDAVLERVLEAACKLAKARFGALGVMGSDHKLSQFITVGLDDDDARKIGKLPVGHGVLGSHTTDPWPMRLKDLREHSTAVGFPDHHPQMTSFLGVPIKVRDTIFGNLYLTEKSGSGEFTQEDQDLVVALAAAAGVAIENMRLFENETHRSRWLEKGQQAVRALLNESESPVRSDVEILADYALAASQADAVLVMTKLSSGDELYCEVALGSGHEALNGAHLGSGATLHELTSGFGSTSVLIGEQLASVFSPREMESVGAALCTRITSRGNHSRFLVIARARDRAVFSQFDQEMVATFAAHVSLALELTQLHIQREQDAIFGDRDRIARDLHDLVIQRVFAAGLSIQSLRKFVTGDEPLSRISSVTAELDATIKDLRDTIYSLHAAPPSQPALSTRILGLVRAACEGTDLRQTVQFSGPIDSKVDSVTAKEGKTIIREALSNSVRHANASAVSVEVLVRAKEVEFRITDDGTGFNQVRNHSGLLNMRRRVEGRHGSLIISSKLGEGTRVAAIFPLPGQDS</sequence>
<evidence type="ECO:0000313" key="7">
    <source>
        <dbReference type="Proteomes" id="UP000280861"/>
    </source>
</evidence>
<dbReference type="OrthoDB" id="5241249at2"/>
<dbReference type="InterPro" id="IPR003594">
    <property type="entry name" value="HATPase_dom"/>
</dbReference>
<dbReference type="Pfam" id="PF07730">
    <property type="entry name" value="HisKA_3"/>
    <property type="match status" value="1"/>
</dbReference>
<dbReference type="SUPFAM" id="SSF55781">
    <property type="entry name" value="GAF domain-like"/>
    <property type="match status" value="2"/>
</dbReference>
<feature type="region of interest" description="Disordered" evidence="4">
    <location>
        <begin position="1"/>
        <end position="20"/>
    </location>
</feature>
<dbReference type="InterPro" id="IPR029016">
    <property type="entry name" value="GAF-like_dom_sf"/>
</dbReference>